<protein>
    <submittedName>
        <fullName evidence="1">Uncharacterized protein</fullName>
    </submittedName>
</protein>
<evidence type="ECO:0000313" key="1">
    <source>
        <dbReference type="EMBL" id="GGC02962.1"/>
    </source>
</evidence>
<organism evidence="1 2">
    <name type="scientific">Marivita lacus</name>
    <dbReference type="NCBI Taxonomy" id="1323742"/>
    <lineage>
        <taxon>Bacteria</taxon>
        <taxon>Pseudomonadati</taxon>
        <taxon>Pseudomonadota</taxon>
        <taxon>Alphaproteobacteria</taxon>
        <taxon>Rhodobacterales</taxon>
        <taxon>Roseobacteraceae</taxon>
        <taxon>Marivita</taxon>
    </lineage>
</organism>
<name>A0ABQ1KRH0_9RHOB</name>
<gene>
    <name evidence="1" type="ORF">GCM10011363_19510</name>
</gene>
<dbReference type="RefSeq" id="WP_188481828.1">
    <property type="nucleotide sequence ID" value="NZ_BMFC01000003.1"/>
</dbReference>
<reference evidence="2" key="1">
    <citation type="journal article" date="2019" name="Int. J. Syst. Evol. Microbiol.">
        <title>The Global Catalogue of Microorganisms (GCM) 10K type strain sequencing project: providing services to taxonomists for standard genome sequencing and annotation.</title>
        <authorList>
            <consortium name="The Broad Institute Genomics Platform"/>
            <consortium name="The Broad Institute Genome Sequencing Center for Infectious Disease"/>
            <person name="Wu L."/>
            <person name="Ma J."/>
        </authorList>
    </citation>
    <scope>NUCLEOTIDE SEQUENCE [LARGE SCALE GENOMIC DNA]</scope>
    <source>
        <strain evidence="2">CGMCC 1.12478</strain>
    </source>
</reference>
<keyword evidence="2" id="KW-1185">Reference proteome</keyword>
<dbReference type="EMBL" id="BMFC01000003">
    <property type="protein sequence ID" value="GGC02962.1"/>
    <property type="molecule type" value="Genomic_DNA"/>
</dbReference>
<evidence type="ECO:0000313" key="2">
    <source>
        <dbReference type="Proteomes" id="UP000645462"/>
    </source>
</evidence>
<proteinExistence type="predicted"/>
<comment type="caution">
    <text evidence="1">The sequence shown here is derived from an EMBL/GenBank/DDBJ whole genome shotgun (WGS) entry which is preliminary data.</text>
</comment>
<sequence>MRHYPDLQTAGHTDPRRAKLFELHRQEQVQTGSGRAYAGPEMQRPDIALTLRERANRSFRTPEPYKSSVR</sequence>
<dbReference type="Proteomes" id="UP000645462">
    <property type="component" value="Unassembled WGS sequence"/>
</dbReference>
<accession>A0ABQ1KRH0</accession>